<evidence type="ECO:0000256" key="1">
    <source>
        <dbReference type="SAM" id="Phobius"/>
    </source>
</evidence>
<proteinExistence type="predicted"/>
<name>A0A1S6HRI3_9GAMM</name>
<accession>A0A1S6HRI3</accession>
<sequence length="504" mass="56855">MYRRARFSLKKQQGAAAIYLAFLLIPLFGMVFLALEGTRYIQKQNRLADATEAASLAVSIANRDDKAYESKLASDYISSYIRNINNISQIKVERNEAVDHYPLPNGSVEDREYTQYRVTAKTDHHSWLHSDVIPSFKETVTLANLAIARNYPEYLGDRDVDIVFVSDFSGSMDQHGKINSLKEAITQVADEILVPRDGETEIRNRIALVPYNMRVVEGGSSRNVCMSQLKYRNPSGKTSSNYSDYESINWRDWANESYSQVDRCVNNSRKCNGLPGPRSDARTVRAVVDDAPSAYWNSKWPDSANWIDYSRTVADIFIENSADIQHNPSYQRLYSGSMCNGNFWSIPLTNQESQIDTVSRMSPDGGTSVYQGLLRGAQILDKGRPVKPSEEESEEYNKRLKMILILSDGMESPYENTFSKLVNNYGMCDKIRSQFNDGELPLHMGVIGIQFSASGQNAFKNCVGADNIIDVDDLDDLIQEILDLIKKGAKSDGISKLYYRHTES</sequence>
<dbReference type="OrthoDB" id="5670502at2"/>
<dbReference type="STRING" id="225848.Sps_02961"/>
<dbReference type="Proteomes" id="UP000189545">
    <property type="component" value="Chromosome"/>
</dbReference>
<feature type="transmembrane region" description="Helical" evidence="1">
    <location>
        <begin position="16"/>
        <end position="35"/>
    </location>
</feature>
<gene>
    <name evidence="3" type="ORF">Sps_02961</name>
</gene>
<dbReference type="KEGG" id="spsw:Sps_02961"/>
<reference evidence="3 4" key="1">
    <citation type="submission" date="2016-03" db="EMBL/GenBank/DDBJ databases">
        <title>Complete genome sequence of Shewanella psychrophila WP2, a deep sea bacterium isolated from west Pacific sediment.</title>
        <authorList>
            <person name="Xu G."/>
            <person name="Jian H."/>
        </authorList>
    </citation>
    <scope>NUCLEOTIDE SEQUENCE [LARGE SCALE GENOMIC DNA]</scope>
    <source>
        <strain evidence="3 4">WP2</strain>
    </source>
</reference>
<evidence type="ECO:0000313" key="4">
    <source>
        <dbReference type="Proteomes" id="UP000189545"/>
    </source>
</evidence>
<dbReference type="RefSeq" id="WP_077753197.1">
    <property type="nucleotide sequence ID" value="NZ_CP014782.1"/>
</dbReference>
<keyword evidence="1" id="KW-1133">Transmembrane helix</keyword>
<dbReference type="AlphaFoldDB" id="A0A1S6HRI3"/>
<feature type="domain" description="VWFA" evidence="2">
    <location>
        <begin position="161"/>
        <end position="212"/>
    </location>
</feature>
<evidence type="ECO:0000259" key="2">
    <source>
        <dbReference type="PROSITE" id="PS50234"/>
    </source>
</evidence>
<organism evidence="3 4">
    <name type="scientific">Shewanella psychrophila</name>
    <dbReference type="NCBI Taxonomy" id="225848"/>
    <lineage>
        <taxon>Bacteria</taxon>
        <taxon>Pseudomonadati</taxon>
        <taxon>Pseudomonadota</taxon>
        <taxon>Gammaproteobacteria</taxon>
        <taxon>Alteromonadales</taxon>
        <taxon>Shewanellaceae</taxon>
        <taxon>Shewanella</taxon>
    </lineage>
</organism>
<dbReference type="InterPro" id="IPR012495">
    <property type="entry name" value="TadE-like_dom"/>
</dbReference>
<keyword evidence="1" id="KW-0472">Membrane</keyword>
<dbReference type="SUPFAM" id="SSF53300">
    <property type="entry name" value="vWA-like"/>
    <property type="match status" value="1"/>
</dbReference>
<keyword evidence="4" id="KW-1185">Reference proteome</keyword>
<dbReference type="Pfam" id="PF07811">
    <property type="entry name" value="TadE"/>
    <property type="match status" value="1"/>
</dbReference>
<dbReference type="InterPro" id="IPR036465">
    <property type="entry name" value="vWFA_dom_sf"/>
</dbReference>
<dbReference type="InterPro" id="IPR002035">
    <property type="entry name" value="VWF_A"/>
</dbReference>
<dbReference type="Gene3D" id="3.40.50.410">
    <property type="entry name" value="von Willebrand factor, type A domain"/>
    <property type="match status" value="2"/>
</dbReference>
<evidence type="ECO:0000313" key="3">
    <source>
        <dbReference type="EMBL" id="AQS38108.1"/>
    </source>
</evidence>
<keyword evidence="1" id="KW-0812">Transmembrane</keyword>
<dbReference type="EMBL" id="CP014782">
    <property type="protein sequence ID" value="AQS38108.1"/>
    <property type="molecule type" value="Genomic_DNA"/>
</dbReference>
<protein>
    <submittedName>
        <fullName evidence="3">Putative Flp pilus-assembly TadE/G</fullName>
    </submittedName>
</protein>
<dbReference type="PROSITE" id="PS50234">
    <property type="entry name" value="VWFA"/>
    <property type="match status" value="1"/>
</dbReference>